<dbReference type="PANTHER" id="PTHR30026">
    <property type="entry name" value="OUTER MEMBRANE PROTEIN TOLC"/>
    <property type="match status" value="1"/>
</dbReference>
<keyword evidence="10" id="KW-1185">Reference proteome</keyword>
<dbReference type="GO" id="GO:0015562">
    <property type="term" value="F:efflux transmembrane transporter activity"/>
    <property type="evidence" value="ECO:0007669"/>
    <property type="project" value="InterPro"/>
</dbReference>
<gene>
    <name evidence="9" type="ORF">F5613_002234</name>
</gene>
<keyword evidence="6" id="KW-0472">Membrane</keyword>
<proteinExistence type="inferred from homology"/>
<keyword evidence="3" id="KW-0813">Transport</keyword>
<protein>
    <submittedName>
        <fullName evidence="9">Outer membrane protein</fullName>
    </submittedName>
</protein>
<evidence type="ECO:0000256" key="3">
    <source>
        <dbReference type="ARBA" id="ARBA00022448"/>
    </source>
</evidence>
<evidence type="ECO:0000256" key="5">
    <source>
        <dbReference type="ARBA" id="ARBA00022692"/>
    </source>
</evidence>
<dbReference type="PANTHER" id="PTHR30026:SF20">
    <property type="entry name" value="OUTER MEMBRANE PROTEIN TOLC"/>
    <property type="match status" value="1"/>
</dbReference>
<feature type="coiled-coil region" evidence="8">
    <location>
        <begin position="351"/>
        <end position="378"/>
    </location>
</feature>
<evidence type="ECO:0000313" key="10">
    <source>
        <dbReference type="Proteomes" id="UP000574332"/>
    </source>
</evidence>
<comment type="subcellular location">
    <subcellularLocation>
        <location evidence="1">Cell outer membrane</location>
    </subcellularLocation>
</comment>
<evidence type="ECO:0000256" key="8">
    <source>
        <dbReference type="SAM" id="Coils"/>
    </source>
</evidence>
<dbReference type="EMBL" id="JACCCY010000003">
    <property type="protein sequence ID" value="NYI50104.1"/>
    <property type="molecule type" value="Genomic_DNA"/>
</dbReference>
<dbReference type="Gene3D" id="1.20.1600.10">
    <property type="entry name" value="Outer membrane efflux proteins (OEP)"/>
    <property type="match status" value="1"/>
</dbReference>
<dbReference type="InterPro" id="IPR003423">
    <property type="entry name" value="OMP_efflux"/>
</dbReference>
<dbReference type="InterPro" id="IPR051906">
    <property type="entry name" value="TolC-like"/>
</dbReference>
<dbReference type="AlphaFoldDB" id="A0A8E1ZXA5"/>
<dbReference type="SUPFAM" id="SSF56954">
    <property type="entry name" value="Outer membrane efflux proteins (OEP)"/>
    <property type="match status" value="1"/>
</dbReference>
<keyword evidence="8" id="KW-0175">Coiled coil</keyword>
<accession>A0A8E1ZXA5</accession>
<keyword evidence="5" id="KW-0812">Transmembrane</keyword>
<dbReference type="Proteomes" id="UP000574332">
    <property type="component" value="Unassembled WGS sequence"/>
</dbReference>
<evidence type="ECO:0000313" key="9">
    <source>
        <dbReference type="EMBL" id="NYI50104.1"/>
    </source>
</evidence>
<dbReference type="GO" id="GO:1990281">
    <property type="term" value="C:efflux pump complex"/>
    <property type="evidence" value="ECO:0007669"/>
    <property type="project" value="TreeGrafter"/>
</dbReference>
<evidence type="ECO:0000256" key="1">
    <source>
        <dbReference type="ARBA" id="ARBA00004442"/>
    </source>
</evidence>
<evidence type="ECO:0000256" key="4">
    <source>
        <dbReference type="ARBA" id="ARBA00022452"/>
    </source>
</evidence>
<dbReference type="GO" id="GO:0015288">
    <property type="term" value="F:porin activity"/>
    <property type="evidence" value="ECO:0007669"/>
    <property type="project" value="TreeGrafter"/>
</dbReference>
<evidence type="ECO:0000256" key="6">
    <source>
        <dbReference type="ARBA" id="ARBA00023136"/>
    </source>
</evidence>
<organism evidence="9 10">
    <name type="scientific">Macellibacteroides fermentans</name>
    <dbReference type="NCBI Taxonomy" id="879969"/>
    <lineage>
        <taxon>Bacteria</taxon>
        <taxon>Pseudomonadati</taxon>
        <taxon>Bacteroidota</taxon>
        <taxon>Bacteroidia</taxon>
        <taxon>Bacteroidales</taxon>
        <taxon>Porphyromonadaceae</taxon>
        <taxon>Macellibacteroides</taxon>
    </lineage>
</organism>
<dbReference type="Pfam" id="PF02321">
    <property type="entry name" value="OEP"/>
    <property type="match status" value="1"/>
</dbReference>
<name>A0A8E1ZXA5_9PORP</name>
<comment type="similarity">
    <text evidence="2">Belongs to the outer membrane factor (OMF) (TC 1.B.17) family.</text>
</comment>
<keyword evidence="4" id="KW-1134">Transmembrane beta strand</keyword>
<evidence type="ECO:0000256" key="7">
    <source>
        <dbReference type="ARBA" id="ARBA00023237"/>
    </source>
</evidence>
<dbReference type="RefSeq" id="WP_179399747.1">
    <property type="nucleotide sequence ID" value="NZ_JACCCY010000003.1"/>
</dbReference>
<reference evidence="9 10" key="1">
    <citation type="submission" date="2020-07" db="EMBL/GenBank/DDBJ databases">
        <title>Genomic Encyclopedia of Type Strains, Phase IV (KMG-IV): sequencing the most valuable type-strain genomes for metagenomic binning, comparative biology and taxonomic classification.</title>
        <authorList>
            <person name="Goeker M."/>
        </authorList>
    </citation>
    <scope>NUCLEOTIDE SEQUENCE [LARGE SCALE GENOMIC DNA]</scope>
    <source>
        <strain evidence="9 10">DSM 23697</strain>
    </source>
</reference>
<keyword evidence="7" id="KW-0998">Cell outer membrane</keyword>
<sequence length="458" mass="52081">MNLLKPLAIFTFVFLFYQNISAQQRVWTLRECIDFAMDNNVSIKQGNLGLEATKIVSQQAKLSYIPDGGIQSGYQLSMGRSLDPTTYNFIENTYVNSTNISANIGTTIFDGFRKYYTVKRSLSEIKVSEIEVEVLKNNISLSITRFYYNILLNKEVIASIENQINISNASIAKMSRLVEEGAAPDEQLQNLLMQQQNEIYSLTESKGMLQASIVDLCSLLNIDNTDGFDIIQDDDTDMYLENSIENIINSAMTLPQIEVVNQKLLSAKYAIKIAKSDLYPSLSFNSSYSSSYSSTRRQVAFDENGTPIIVDGAIAYKNYPFINQIYDNRTAIFGFNLNIPILSAFHVKKKIQLSRNNFKQLQYEVQNVEKNVKDEVRKLYIDVQTAKEKYSTSMAAVDHGTKIVSYAENKLNNGLTTITDYIIAKNNILISEAQLSRAKYEYLLKLKILKFYYTQCIY</sequence>
<dbReference type="GO" id="GO:0009279">
    <property type="term" value="C:cell outer membrane"/>
    <property type="evidence" value="ECO:0007669"/>
    <property type="project" value="UniProtKB-SubCell"/>
</dbReference>
<evidence type="ECO:0000256" key="2">
    <source>
        <dbReference type="ARBA" id="ARBA00007613"/>
    </source>
</evidence>
<comment type="caution">
    <text evidence="9">The sequence shown here is derived from an EMBL/GenBank/DDBJ whole genome shotgun (WGS) entry which is preliminary data.</text>
</comment>